<organism evidence="1 2">
    <name type="scientific">Holdemania filiformis DSM 12042</name>
    <dbReference type="NCBI Taxonomy" id="545696"/>
    <lineage>
        <taxon>Bacteria</taxon>
        <taxon>Bacillati</taxon>
        <taxon>Bacillota</taxon>
        <taxon>Erysipelotrichia</taxon>
        <taxon>Erysipelotrichales</taxon>
        <taxon>Erysipelotrichaceae</taxon>
        <taxon>Holdemania</taxon>
    </lineage>
</organism>
<dbReference type="Proteomes" id="UP000005950">
    <property type="component" value="Unassembled WGS sequence"/>
</dbReference>
<dbReference type="HOGENOM" id="CLU_2479088_0_0_9"/>
<sequence>MQCFVESFLIFKGFLLPCFDIIFQRSMKCKPFFAFLKNLLLPSFESVNAYLFAIKALIVHQALTPLIPTVRDLYDFYILQSKSLLDA</sequence>
<reference evidence="1 2" key="1">
    <citation type="submission" date="2008-12" db="EMBL/GenBank/DDBJ databases">
        <authorList>
            <person name="Fulton L."/>
            <person name="Clifton S."/>
            <person name="Fulton B."/>
            <person name="Xu J."/>
            <person name="Minx P."/>
            <person name="Pepin K.H."/>
            <person name="Johnson M."/>
            <person name="Bhonagiri V."/>
            <person name="Nash W.E."/>
            <person name="Mardis E.R."/>
            <person name="Wilson R.K."/>
        </authorList>
    </citation>
    <scope>NUCLEOTIDE SEQUENCE [LARGE SCALE GENOMIC DNA]</scope>
    <source>
        <strain evidence="1 2">DSM 12042</strain>
    </source>
</reference>
<name>B9Y925_9FIRM</name>
<accession>B9Y925</accession>
<proteinExistence type="predicted"/>
<comment type="caution">
    <text evidence="1">The sequence shown here is derived from an EMBL/GenBank/DDBJ whole genome shotgun (WGS) entry which is preliminary data.</text>
</comment>
<dbReference type="AlphaFoldDB" id="B9Y925"/>
<protein>
    <submittedName>
        <fullName evidence="1">Uncharacterized protein</fullName>
    </submittedName>
</protein>
<evidence type="ECO:0000313" key="2">
    <source>
        <dbReference type="Proteomes" id="UP000005950"/>
    </source>
</evidence>
<reference evidence="1 2" key="2">
    <citation type="submission" date="2009-02" db="EMBL/GenBank/DDBJ databases">
        <title>Draft genome sequence of Holdemania filiformis DSM 12042.</title>
        <authorList>
            <person name="Sudarsanam P."/>
            <person name="Ley R."/>
            <person name="Guruge J."/>
            <person name="Turnbaugh P.J."/>
            <person name="Mahowald M."/>
            <person name="Liep D."/>
            <person name="Gordon J."/>
        </authorList>
    </citation>
    <scope>NUCLEOTIDE SEQUENCE [LARGE SCALE GENOMIC DNA]</scope>
    <source>
        <strain evidence="1 2">DSM 12042</strain>
    </source>
</reference>
<gene>
    <name evidence="1" type="ORF">HOLDEFILI_02326</name>
</gene>
<dbReference type="EMBL" id="ACCF01000136">
    <property type="protein sequence ID" value="EEF67521.1"/>
    <property type="molecule type" value="Genomic_DNA"/>
</dbReference>
<evidence type="ECO:0000313" key="1">
    <source>
        <dbReference type="EMBL" id="EEF67521.1"/>
    </source>
</evidence>